<evidence type="ECO:0000256" key="6">
    <source>
        <dbReference type="ARBA" id="ARBA00022679"/>
    </source>
</evidence>
<evidence type="ECO:0000256" key="12">
    <source>
        <dbReference type="RuleBase" id="RU362027"/>
    </source>
</evidence>
<evidence type="ECO:0000256" key="5">
    <source>
        <dbReference type="ARBA" id="ARBA00022676"/>
    </source>
</evidence>
<dbReference type="CDD" id="cd02537">
    <property type="entry name" value="GT8_Glycogenin"/>
    <property type="match status" value="1"/>
</dbReference>
<dbReference type="InterPro" id="IPR029044">
    <property type="entry name" value="Nucleotide-diphossugar_trans"/>
</dbReference>
<dbReference type="AlphaFoldDB" id="A0A6D2HRB3"/>
<keyword evidence="5" id="KW-0328">Glycosyltransferase</keyword>
<protein>
    <recommendedName>
        <fullName evidence="12">Hexosyltransferase</fullName>
        <ecNumber evidence="12">2.4.1.-</ecNumber>
    </recommendedName>
</protein>
<dbReference type="Gene3D" id="3.90.550.10">
    <property type="entry name" value="Spore Coat Polysaccharide Biosynthesis Protein SpsA, Chain A"/>
    <property type="match status" value="1"/>
</dbReference>
<evidence type="ECO:0000256" key="1">
    <source>
        <dbReference type="ARBA" id="ARBA00001968"/>
    </source>
</evidence>
<dbReference type="EMBL" id="CACVBM020000377">
    <property type="protein sequence ID" value="CAA7018363.1"/>
    <property type="molecule type" value="Genomic_DNA"/>
</dbReference>
<organism evidence="13 14">
    <name type="scientific">Microthlaspi erraticum</name>
    <dbReference type="NCBI Taxonomy" id="1685480"/>
    <lineage>
        <taxon>Eukaryota</taxon>
        <taxon>Viridiplantae</taxon>
        <taxon>Streptophyta</taxon>
        <taxon>Embryophyta</taxon>
        <taxon>Tracheophyta</taxon>
        <taxon>Spermatophyta</taxon>
        <taxon>Magnoliopsida</taxon>
        <taxon>eudicotyledons</taxon>
        <taxon>Gunneridae</taxon>
        <taxon>Pentapetalae</taxon>
        <taxon>rosids</taxon>
        <taxon>malvids</taxon>
        <taxon>Brassicales</taxon>
        <taxon>Brassicaceae</taxon>
        <taxon>Coluteocarpeae</taxon>
        <taxon>Microthlaspi</taxon>
    </lineage>
</organism>
<evidence type="ECO:0000256" key="4">
    <source>
        <dbReference type="ARBA" id="ARBA00022490"/>
    </source>
</evidence>
<name>A0A6D2HRB3_9BRAS</name>
<keyword evidence="8" id="KW-0299">Galactose metabolism</keyword>
<comment type="caution">
    <text evidence="13">The sequence shown here is derived from an EMBL/GenBank/DDBJ whole genome shotgun (WGS) entry which is preliminary data.</text>
</comment>
<evidence type="ECO:0000313" key="14">
    <source>
        <dbReference type="Proteomes" id="UP000467841"/>
    </source>
</evidence>
<evidence type="ECO:0000256" key="3">
    <source>
        <dbReference type="ARBA" id="ARBA00007790"/>
    </source>
</evidence>
<comment type="cofactor">
    <cofactor evidence="1">
        <name>a divalent metal cation</name>
        <dbReference type="ChEBI" id="CHEBI:60240"/>
    </cofactor>
</comment>
<comment type="similarity">
    <text evidence="3">Belongs to the glycosyltransferase 8 family. Galactosyltransferase subfamily.</text>
</comment>
<keyword evidence="9" id="KW-0464">Manganese</keyword>
<dbReference type="Pfam" id="PF01501">
    <property type="entry name" value="Glyco_transf_8"/>
    <property type="match status" value="1"/>
</dbReference>
<reference evidence="13" key="1">
    <citation type="submission" date="2020-01" db="EMBL/GenBank/DDBJ databases">
        <authorList>
            <person name="Mishra B."/>
        </authorList>
    </citation>
    <scope>NUCLEOTIDE SEQUENCE [LARGE SCALE GENOMIC DNA]</scope>
</reference>
<evidence type="ECO:0000313" key="13">
    <source>
        <dbReference type="EMBL" id="CAA7018363.1"/>
    </source>
</evidence>
<keyword evidence="10" id="KW-0119">Carbohydrate metabolism</keyword>
<dbReference type="FunFam" id="3.90.550.10:FF:000049">
    <property type="entry name" value="Hexosyltransferase"/>
    <property type="match status" value="1"/>
</dbReference>
<dbReference type="GO" id="GO:0006012">
    <property type="term" value="P:galactose metabolic process"/>
    <property type="evidence" value="ECO:0007669"/>
    <property type="project" value="UniProtKB-KW"/>
</dbReference>
<dbReference type="InterPro" id="IPR002495">
    <property type="entry name" value="Glyco_trans_8"/>
</dbReference>
<evidence type="ECO:0000256" key="10">
    <source>
        <dbReference type="ARBA" id="ARBA00023277"/>
    </source>
</evidence>
<sequence>MVSIDASEKPQKERAFVTFLAGSGDYVKGVVGLAKGLRKFKSAYPLVVAVLADVPEEHRELLRSQGCIVREIEPVDPPEGQDVYARAYYIITYSKFRVWSFEEYSKMVFLDADIQVYENIDDLFDLEDGYVHGVLSCFCETSWSFSPLFSIGYCQYCPERVTWPNEIQSSPPPPYFNGGMFVFEPSSLTLESLLETLKVTPPSPFSEQDFLNMFFEKLFKPVPPVYNLILSVLWRHPGLIDLERVKVVHYCPLGSKPWKFTGEEPNMDREDVKMLIKKWWDIYNDKSLDFKPKSNGVDLKDTISKSTIIDSVTEPSYIIENPAAPSIILHNYEPLDLKVMGHTNSEEALSP</sequence>
<dbReference type="SUPFAM" id="SSF53448">
    <property type="entry name" value="Nucleotide-diphospho-sugar transferases"/>
    <property type="match status" value="1"/>
</dbReference>
<evidence type="ECO:0000256" key="9">
    <source>
        <dbReference type="ARBA" id="ARBA00023211"/>
    </source>
</evidence>
<dbReference type="EC" id="2.4.1.-" evidence="12"/>
<evidence type="ECO:0000256" key="8">
    <source>
        <dbReference type="ARBA" id="ARBA00023144"/>
    </source>
</evidence>
<evidence type="ECO:0000256" key="7">
    <source>
        <dbReference type="ARBA" id="ARBA00022723"/>
    </source>
</evidence>
<evidence type="ECO:0000256" key="11">
    <source>
        <dbReference type="ARBA" id="ARBA00050449"/>
    </source>
</evidence>
<dbReference type="OrthoDB" id="2014201at2759"/>
<dbReference type="GO" id="GO:0006979">
    <property type="term" value="P:response to oxidative stress"/>
    <property type="evidence" value="ECO:0007669"/>
    <property type="project" value="UniProtKB-ARBA"/>
</dbReference>
<evidence type="ECO:0000256" key="2">
    <source>
        <dbReference type="ARBA" id="ARBA00004496"/>
    </source>
</evidence>
<gene>
    <name evidence="13" type="ORF">MERR_LOCUS5598</name>
</gene>
<proteinExistence type="inferred from homology"/>
<keyword evidence="7" id="KW-0479">Metal-binding</keyword>
<keyword evidence="14" id="KW-1185">Reference proteome</keyword>
<comment type="subcellular location">
    <subcellularLocation>
        <location evidence="2">Cytoplasm</location>
    </subcellularLocation>
</comment>
<comment type="catalytic activity">
    <reaction evidence="11">
        <text>myo-inositol + UDP-alpha-D-galactose = alpha-D-galactosyl-(1-&gt;3)-1D-myo-inositol + UDP + H(+)</text>
        <dbReference type="Rhea" id="RHEA:12464"/>
        <dbReference type="ChEBI" id="CHEBI:15378"/>
        <dbReference type="ChEBI" id="CHEBI:17268"/>
        <dbReference type="ChEBI" id="CHEBI:17505"/>
        <dbReference type="ChEBI" id="CHEBI:58223"/>
        <dbReference type="ChEBI" id="CHEBI:66914"/>
        <dbReference type="EC" id="2.4.1.123"/>
    </reaction>
</comment>
<dbReference type="GO" id="GO:0046872">
    <property type="term" value="F:metal ion binding"/>
    <property type="evidence" value="ECO:0007669"/>
    <property type="project" value="UniProtKB-KW"/>
</dbReference>
<keyword evidence="4" id="KW-0963">Cytoplasm</keyword>
<keyword evidence="6" id="KW-0808">Transferase</keyword>
<accession>A0A6D2HRB3</accession>
<dbReference type="GO" id="GO:0005737">
    <property type="term" value="C:cytoplasm"/>
    <property type="evidence" value="ECO:0007669"/>
    <property type="project" value="UniProtKB-SubCell"/>
</dbReference>
<dbReference type="Proteomes" id="UP000467841">
    <property type="component" value="Unassembled WGS sequence"/>
</dbReference>
<dbReference type="GO" id="GO:0047216">
    <property type="term" value="F:inositol 3-alpha-galactosyltransferase activity"/>
    <property type="evidence" value="ECO:0007669"/>
    <property type="project" value="UniProtKB-EC"/>
</dbReference>
<dbReference type="InterPro" id="IPR050587">
    <property type="entry name" value="GNT1/Glycosyltrans_8"/>
</dbReference>
<dbReference type="PANTHER" id="PTHR11183">
    <property type="entry name" value="GLYCOGENIN SUBFAMILY MEMBER"/>
    <property type="match status" value="1"/>
</dbReference>